<keyword evidence="4" id="KW-0804">Transcription</keyword>
<dbReference type="CDD" id="cd00067">
    <property type="entry name" value="GAL4"/>
    <property type="match status" value="1"/>
</dbReference>
<keyword evidence="8" id="KW-1185">Reference proteome</keyword>
<dbReference type="PANTHER" id="PTHR46910:SF37">
    <property type="entry name" value="ZN(II)2CYS6 TRANSCRIPTION FACTOR (EUROFUNG)"/>
    <property type="match status" value="1"/>
</dbReference>
<gene>
    <name evidence="7" type="ORF">SCUCBS95973_008756</name>
</gene>
<dbReference type="Pfam" id="PF00172">
    <property type="entry name" value="Zn_clus"/>
    <property type="match status" value="1"/>
</dbReference>
<evidence type="ECO:0000313" key="8">
    <source>
        <dbReference type="Proteomes" id="UP001642405"/>
    </source>
</evidence>
<dbReference type="PANTHER" id="PTHR46910">
    <property type="entry name" value="TRANSCRIPTION FACTOR PDR1"/>
    <property type="match status" value="1"/>
</dbReference>
<evidence type="ECO:0000256" key="4">
    <source>
        <dbReference type="ARBA" id="ARBA00023163"/>
    </source>
</evidence>
<dbReference type="InterPro" id="IPR036864">
    <property type="entry name" value="Zn2-C6_fun-type_DNA-bd_sf"/>
</dbReference>
<dbReference type="Gene3D" id="4.10.240.10">
    <property type="entry name" value="Zn(2)-C6 fungal-type DNA-binding domain"/>
    <property type="match status" value="1"/>
</dbReference>
<dbReference type="PROSITE" id="PS50048">
    <property type="entry name" value="ZN2_CY6_FUNGAL_2"/>
    <property type="match status" value="1"/>
</dbReference>
<sequence>MPRPARILIACTRCKTRKTKCDGATPKCSHCVAKDVECVYAAARQYRGKGRETKAAEDVPVVDLTEDTPPEPQNEGIPVAVVSAAVQAFQPFQSLQQQLTYDSSIPNTSQPSLFPSFLLPGAYESHLAQVKSAVDAHHARQTSAPLVPLKIVWRLLQNAYADVRQTCPFLEPLEDLLSLLDAQYEQDKKHNTSGDAKDSAGSALVNAVVALAIRQKMAVGAELHISGIAMAYYCNATLLLHGLLLEPRTRHTVPALRAMAAFAQGTPDTHAAAMLLMNAEAIEGGRGSDSAQV</sequence>
<dbReference type="InterPro" id="IPR001138">
    <property type="entry name" value="Zn2Cys6_DnaBD"/>
</dbReference>
<accession>A0ABP0CRD8</accession>
<feature type="domain" description="Zn(2)-C6 fungal-type" evidence="6">
    <location>
        <begin position="10"/>
        <end position="40"/>
    </location>
</feature>
<proteinExistence type="predicted"/>
<name>A0ABP0CRD8_9PEZI</name>
<dbReference type="PROSITE" id="PS00463">
    <property type="entry name" value="ZN2_CY6_FUNGAL_1"/>
    <property type="match status" value="1"/>
</dbReference>
<evidence type="ECO:0000256" key="3">
    <source>
        <dbReference type="ARBA" id="ARBA00023125"/>
    </source>
</evidence>
<comment type="subcellular location">
    <subcellularLocation>
        <location evidence="1">Nucleus</location>
    </subcellularLocation>
</comment>
<dbReference type="EMBL" id="CAWUHB010000079">
    <property type="protein sequence ID" value="CAK7233911.1"/>
    <property type="molecule type" value="Genomic_DNA"/>
</dbReference>
<evidence type="ECO:0000256" key="5">
    <source>
        <dbReference type="ARBA" id="ARBA00023242"/>
    </source>
</evidence>
<evidence type="ECO:0000256" key="2">
    <source>
        <dbReference type="ARBA" id="ARBA00023015"/>
    </source>
</evidence>
<dbReference type="Proteomes" id="UP001642405">
    <property type="component" value="Unassembled WGS sequence"/>
</dbReference>
<organism evidence="7 8">
    <name type="scientific">Sporothrix curviconia</name>
    <dbReference type="NCBI Taxonomy" id="1260050"/>
    <lineage>
        <taxon>Eukaryota</taxon>
        <taxon>Fungi</taxon>
        <taxon>Dikarya</taxon>
        <taxon>Ascomycota</taxon>
        <taxon>Pezizomycotina</taxon>
        <taxon>Sordariomycetes</taxon>
        <taxon>Sordariomycetidae</taxon>
        <taxon>Ophiostomatales</taxon>
        <taxon>Ophiostomataceae</taxon>
        <taxon>Sporothrix</taxon>
    </lineage>
</organism>
<evidence type="ECO:0000259" key="6">
    <source>
        <dbReference type="PROSITE" id="PS50048"/>
    </source>
</evidence>
<keyword evidence="3" id="KW-0238">DNA-binding</keyword>
<keyword evidence="5" id="KW-0539">Nucleus</keyword>
<evidence type="ECO:0000256" key="1">
    <source>
        <dbReference type="ARBA" id="ARBA00004123"/>
    </source>
</evidence>
<dbReference type="SMART" id="SM00066">
    <property type="entry name" value="GAL4"/>
    <property type="match status" value="1"/>
</dbReference>
<protein>
    <recommendedName>
        <fullName evidence="6">Zn(2)-C6 fungal-type domain-containing protein</fullName>
    </recommendedName>
</protein>
<reference evidence="7 8" key="1">
    <citation type="submission" date="2024-01" db="EMBL/GenBank/DDBJ databases">
        <authorList>
            <person name="Allen C."/>
            <person name="Tagirdzhanova G."/>
        </authorList>
    </citation>
    <scope>NUCLEOTIDE SEQUENCE [LARGE SCALE GENOMIC DNA]</scope>
</reference>
<dbReference type="InterPro" id="IPR050987">
    <property type="entry name" value="AtrR-like"/>
</dbReference>
<comment type="caution">
    <text evidence="7">The sequence shown here is derived from an EMBL/GenBank/DDBJ whole genome shotgun (WGS) entry which is preliminary data.</text>
</comment>
<keyword evidence="2" id="KW-0805">Transcription regulation</keyword>
<evidence type="ECO:0000313" key="7">
    <source>
        <dbReference type="EMBL" id="CAK7233911.1"/>
    </source>
</evidence>
<dbReference type="SUPFAM" id="SSF57701">
    <property type="entry name" value="Zn2/Cys6 DNA-binding domain"/>
    <property type="match status" value="1"/>
</dbReference>